<comment type="caution">
    <text evidence="11">The sequence shown here is derived from an EMBL/GenBank/DDBJ whole genome shotgun (WGS) entry which is preliminary data.</text>
</comment>
<evidence type="ECO:0000256" key="3">
    <source>
        <dbReference type="ARBA" id="ARBA00022490"/>
    </source>
</evidence>
<dbReference type="InterPro" id="IPR012281">
    <property type="entry name" value="Phospholipid_synth_PlsX-like"/>
</dbReference>
<keyword evidence="8" id="KW-1208">Phospholipid metabolism</keyword>
<evidence type="ECO:0000256" key="9">
    <source>
        <dbReference type="ARBA" id="ARBA00024069"/>
    </source>
</evidence>
<dbReference type="PIRSF" id="PIRSF002465">
    <property type="entry name" value="Phsphlp_syn_PlsX"/>
    <property type="match status" value="1"/>
</dbReference>
<keyword evidence="4" id="KW-0444">Lipid biosynthesis</keyword>
<protein>
    <recommendedName>
        <fullName evidence="9">phosphate acyltransferase</fullName>
        <ecNumber evidence="9">2.3.1.274</ecNumber>
    </recommendedName>
</protein>
<evidence type="ECO:0000256" key="10">
    <source>
        <dbReference type="ARBA" id="ARBA00046608"/>
    </source>
</evidence>
<dbReference type="GO" id="GO:0005737">
    <property type="term" value="C:cytoplasm"/>
    <property type="evidence" value="ECO:0007669"/>
    <property type="project" value="UniProtKB-SubCell"/>
</dbReference>
<dbReference type="Proteomes" id="UP000886124">
    <property type="component" value="Unassembled WGS sequence"/>
</dbReference>
<evidence type="ECO:0000256" key="6">
    <source>
        <dbReference type="ARBA" id="ARBA00023098"/>
    </source>
</evidence>
<dbReference type="UniPathway" id="UPA00085"/>
<evidence type="ECO:0000313" key="11">
    <source>
        <dbReference type="EMBL" id="HHJ53103.1"/>
    </source>
</evidence>
<comment type="catalytic activity">
    <reaction evidence="1">
        <text>a fatty acyl-[ACP] + phosphate = an acyl phosphate + holo-[ACP]</text>
        <dbReference type="Rhea" id="RHEA:42292"/>
        <dbReference type="Rhea" id="RHEA-COMP:9685"/>
        <dbReference type="Rhea" id="RHEA-COMP:14125"/>
        <dbReference type="ChEBI" id="CHEBI:43474"/>
        <dbReference type="ChEBI" id="CHEBI:59918"/>
        <dbReference type="ChEBI" id="CHEBI:64479"/>
        <dbReference type="ChEBI" id="CHEBI:138651"/>
        <dbReference type="EC" id="2.3.1.274"/>
    </reaction>
</comment>
<keyword evidence="5" id="KW-0808">Transferase</keyword>
<evidence type="ECO:0000256" key="2">
    <source>
        <dbReference type="ARBA" id="ARBA00004496"/>
    </source>
</evidence>
<keyword evidence="11" id="KW-0012">Acyltransferase</keyword>
<dbReference type="Gene3D" id="3.40.718.10">
    <property type="entry name" value="Isopropylmalate Dehydrogenase"/>
    <property type="match status" value="1"/>
</dbReference>
<dbReference type="GO" id="GO:0006633">
    <property type="term" value="P:fatty acid biosynthetic process"/>
    <property type="evidence" value="ECO:0007669"/>
    <property type="project" value="InterPro"/>
</dbReference>
<evidence type="ECO:0000256" key="4">
    <source>
        <dbReference type="ARBA" id="ARBA00022516"/>
    </source>
</evidence>
<feature type="non-terminal residue" evidence="11">
    <location>
        <position position="1"/>
    </location>
</feature>
<accession>A0A7V5PQ01</accession>
<keyword evidence="7" id="KW-0594">Phospholipid biosynthesis</keyword>
<proteinExistence type="inferred from homology"/>
<dbReference type="EC" id="2.3.1.274" evidence="9"/>
<evidence type="ECO:0000256" key="7">
    <source>
        <dbReference type="ARBA" id="ARBA00023209"/>
    </source>
</evidence>
<reference evidence="11" key="1">
    <citation type="journal article" date="2020" name="mSystems">
        <title>Genome- and Community-Level Interaction Insights into Carbon Utilization and Element Cycling Functions of Hydrothermarchaeota in Hydrothermal Sediment.</title>
        <authorList>
            <person name="Zhou Z."/>
            <person name="Liu Y."/>
            <person name="Xu W."/>
            <person name="Pan J."/>
            <person name="Luo Z.H."/>
            <person name="Li M."/>
        </authorList>
    </citation>
    <scope>NUCLEOTIDE SEQUENCE [LARGE SCALE GENOMIC DNA]</scope>
    <source>
        <strain evidence="11">HyVt-527</strain>
    </source>
</reference>
<keyword evidence="3" id="KW-0963">Cytoplasm</keyword>
<sequence>TDQWITMDDSPKKALQEKPNASIILATQLLHQGKADALVSAGNTGATVLAAAQNLQMIEGIERAGLAAIYPAARFHNPESHGFALMLDVGATLHCTPKQLVHFAYMGNYYASHVLGIERPRVGLLNIGEEETKGGETLVKTHQYLKNAPGIYFIGNVEGKDIPKGVADVVVTEGFVGNVVLKLMEGASEVLKQTGKYAFKKKFQWKIGLALLASGVKRLKKKTDYSEYGGAPILGFEKVVIKAHGRSNAKAITNAIKVAKQTIEQDVSGNIARSIAEFNTQHRLDFLEI</sequence>
<dbReference type="PANTHER" id="PTHR30100:SF1">
    <property type="entry name" value="PHOSPHATE ACYLTRANSFERASE"/>
    <property type="match status" value="1"/>
</dbReference>
<name>A0A7V5PQ01_CALAY</name>
<dbReference type="EMBL" id="DROD01000509">
    <property type="protein sequence ID" value="HHJ53103.1"/>
    <property type="molecule type" value="Genomic_DNA"/>
</dbReference>
<comment type="subcellular location">
    <subcellularLocation>
        <location evidence="2">Cytoplasm</location>
    </subcellularLocation>
</comment>
<dbReference type="HAMAP" id="MF_00019">
    <property type="entry name" value="PlsX"/>
    <property type="match status" value="1"/>
</dbReference>
<gene>
    <name evidence="11" type="primary">plsX</name>
    <name evidence="11" type="ORF">ENJ89_07900</name>
</gene>
<dbReference type="PANTHER" id="PTHR30100">
    <property type="entry name" value="FATTY ACID/PHOSPHOLIPID SYNTHESIS PROTEIN PLSX"/>
    <property type="match status" value="1"/>
</dbReference>
<dbReference type="NCBIfam" id="TIGR00182">
    <property type="entry name" value="plsX"/>
    <property type="match status" value="1"/>
</dbReference>
<organism evidence="11">
    <name type="scientific">Caldithrix abyssi</name>
    <dbReference type="NCBI Taxonomy" id="187145"/>
    <lineage>
        <taxon>Bacteria</taxon>
        <taxon>Pseudomonadati</taxon>
        <taxon>Calditrichota</taxon>
        <taxon>Calditrichia</taxon>
        <taxon>Calditrichales</taxon>
        <taxon>Calditrichaceae</taxon>
        <taxon>Caldithrix</taxon>
    </lineage>
</organism>
<dbReference type="GO" id="GO:0043811">
    <property type="term" value="F:phosphate:acyl-[acyl carrier protein] acyltransferase activity"/>
    <property type="evidence" value="ECO:0007669"/>
    <property type="project" value="UniProtKB-EC"/>
</dbReference>
<dbReference type="InterPro" id="IPR003664">
    <property type="entry name" value="FA_synthesis"/>
</dbReference>
<evidence type="ECO:0000256" key="1">
    <source>
        <dbReference type="ARBA" id="ARBA00001232"/>
    </source>
</evidence>
<dbReference type="GO" id="GO:0008654">
    <property type="term" value="P:phospholipid biosynthetic process"/>
    <property type="evidence" value="ECO:0007669"/>
    <property type="project" value="UniProtKB-KW"/>
</dbReference>
<evidence type="ECO:0000256" key="5">
    <source>
        <dbReference type="ARBA" id="ARBA00022679"/>
    </source>
</evidence>
<evidence type="ECO:0000256" key="8">
    <source>
        <dbReference type="ARBA" id="ARBA00023264"/>
    </source>
</evidence>
<comment type="subunit">
    <text evidence="10">Homodimer. Probably interacts with PlsY.</text>
</comment>
<dbReference type="SUPFAM" id="SSF53659">
    <property type="entry name" value="Isocitrate/Isopropylmalate dehydrogenase-like"/>
    <property type="match status" value="1"/>
</dbReference>
<dbReference type="Pfam" id="PF02504">
    <property type="entry name" value="FA_synthesis"/>
    <property type="match status" value="1"/>
</dbReference>
<dbReference type="AlphaFoldDB" id="A0A7V5PQ01"/>
<keyword evidence="6" id="KW-0443">Lipid metabolism</keyword>